<dbReference type="EMBL" id="PKQI01000002">
    <property type="protein sequence ID" value="NNV20531.1"/>
    <property type="molecule type" value="Genomic_DNA"/>
</dbReference>
<accession>A0A7Y3WWV4</accession>
<dbReference type="Gene3D" id="4.10.410.40">
    <property type="match status" value="1"/>
</dbReference>
<name>A0A7Y3WWV4_9HYPH</name>
<dbReference type="AlphaFoldDB" id="A0A7Y3WWV4"/>
<evidence type="ECO:0000313" key="1">
    <source>
        <dbReference type="EMBL" id="NNV20531.1"/>
    </source>
</evidence>
<dbReference type="Proteomes" id="UP000526233">
    <property type="component" value="Unassembled WGS sequence"/>
</dbReference>
<comment type="caution">
    <text evidence="1">The sequence shown here is derived from an EMBL/GenBank/DDBJ whole genome shotgun (WGS) entry which is preliminary data.</text>
</comment>
<reference evidence="1 2" key="1">
    <citation type="submission" date="2018-11" db="EMBL/GenBank/DDBJ databases">
        <title>Genome sequencing and analysis.</title>
        <authorList>
            <person name="Huang Y.-T."/>
        </authorList>
    </citation>
    <scope>NUCLEOTIDE SEQUENCE [LARGE SCALE GENOMIC DNA]</scope>
    <source>
        <strain evidence="1 2">SHIN</strain>
    </source>
</reference>
<gene>
    <name evidence="1" type="ORF">EHE22_08850</name>
</gene>
<evidence type="ECO:0000313" key="2">
    <source>
        <dbReference type="Proteomes" id="UP000526233"/>
    </source>
</evidence>
<sequence>MALFAVADSKIFIGPQKDDQATDFVAADFASIDPEDWVEIDGWETCGQIGDNAAVITTALINRGRDVKQKGTKNAGSMQNNFAVIPGDAGQTAFIAAAATNQNYAFKIEWSSGVKNAFVGLAMTNQRQGGQANTVDLSQMTIEVNSNVVTLP</sequence>
<protein>
    <submittedName>
        <fullName evidence="1">Uncharacterized protein</fullName>
    </submittedName>
</protein>
<organism evidence="1 2">
    <name type="scientific">Brucella pseudogrignonensis</name>
    <dbReference type="NCBI Taxonomy" id="419475"/>
    <lineage>
        <taxon>Bacteria</taxon>
        <taxon>Pseudomonadati</taxon>
        <taxon>Pseudomonadota</taxon>
        <taxon>Alphaproteobacteria</taxon>
        <taxon>Hyphomicrobiales</taxon>
        <taxon>Brucellaceae</taxon>
        <taxon>Brucella/Ochrobactrum group</taxon>
        <taxon>Brucella</taxon>
    </lineage>
</organism>
<proteinExistence type="predicted"/>
<dbReference type="RefSeq" id="WP_171379850.1">
    <property type="nucleotide sequence ID" value="NZ_PKQI01000002.1"/>
</dbReference>